<dbReference type="OMA" id="PSHFSHG"/>
<feature type="domain" description="HECT" evidence="1">
    <location>
        <begin position="293"/>
        <end position="359"/>
    </location>
</feature>
<evidence type="ECO:0000313" key="2">
    <source>
        <dbReference type="EMBL" id="CCC50179.1"/>
    </source>
</evidence>
<sequence>MPPKDLRETHALTIDEIAAANRRWRQATGIVPGNNETLHSLLEMMSSVGELSNLVCGDVSALSPFEEEEVRVVLGRCLLSLLTFGDAFSVNVGHAAMDVIARQLSKANYRVKGATAPKSDIDITAADAMVASHQGELPILSPTSTRIFFDQLDKLVACSKEDFEKAELKWVAPLPNGEVRELIENGAATSVKYSDVPSYLEMVRPYRNACAGDGNTEERLCKPSKTLVVAKSAPVPINAAAREGGDEMSLFSFHSDPSLITPHNSTGLVGEPRFVVSNTTAPRIDDRDCAVADSAQEAADFEAKVGALRSGHVAASQIAQLNLTFSVPRGGKLIELVPNGIHVKVTAANVSEFLRLIEDKSTIATGRVRRLESIKKLEVSVPKSQDLWRDKGKFSPTHFSKDIFAPYDERTSFLVDFDACDETLPAFIREQDQLQQKNDTPYVSVVRQGDLKKWRAIFEEVQADPSALQKYGVTFCVPSALTSSSARGENGPQVHELIRRGSTTPVDKAQLWLFLRMVAQLSSPTN</sequence>
<dbReference type="Gene3D" id="3.30.2160.10">
    <property type="entry name" value="Hect, E3 ligase catalytic domain"/>
    <property type="match status" value="1"/>
</dbReference>
<proteinExistence type="predicted"/>
<evidence type="ECO:0000259" key="1">
    <source>
        <dbReference type="Pfam" id="PF00632"/>
    </source>
</evidence>
<protein>
    <recommendedName>
        <fullName evidence="1">HECT domain-containing protein</fullName>
    </recommendedName>
</protein>
<name>G0U3T9_TRYVY</name>
<accession>G0U3T9</accession>
<dbReference type="GO" id="GO:0004842">
    <property type="term" value="F:ubiquitin-protein transferase activity"/>
    <property type="evidence" value="ECO:0007669"/>
    <property type="project" value="InterPro"/>
</dbReference>
<organism evidence="2">
    <name type="scientific">Trypanosoma vivax (strain Y486)</name>
    <dbReference type="NCBI Taxonomy" id="1055687"/>
    <lineage>
        <taxon>Eukaryota</taxon>
        <taxon>Discoba</taxon>
        <taxon>Euglenozoa</taxon>
        <taxon>Kinetoplastea</taxon>
        <taxon>Metakinetoplastina</taxon>
        <taxon>Trypanosomatida</taxon>
        <taxon>Trypanosomatidae</taxon>
        <taxon>Trypanosoma</taxon>
        <taxon>Duttonella</taxon>
    </lineage>
</organism>
<dbReference type="EMBL" id="HE573025">
    <property type="protein sequence ID" value="CCC50179.1"/>
    <property type="molecule type" value="Genomic_DNA"/>
</dbReference>
<dbReference type="VEuPathDB" id="TriTrypDB:TvY486_0900020"/>
<gene>
    <name evidence="2" type="ORF">TVY486_0900020</name>
</gene>
<dbReference type="InterPro" id="IPR000569">
    <property type="entry name" value="HECT_dom"/>
</dbReference>
<dbReference type="Pfam" id="PF00632">
    <property type="entry name" value="HECT"/>
    <property type="match status" value="1"/>
</dbReference>
<reference evidence="2" key="1">
    <citation type="journal article" date="2012" name="Proc. Natl. Acad. Sci. U.S.A.">
        <title>Antigenic diversity is generated by distinct evolutionary mechanisms in African trypanosome species.</title>
        <authorList>
            <person name="Jackson A.P."/>
            <person name="Berry A."/>
            <person name="Aslett M."/>
            <person name="Allison H.C."/>
            <person name="Burton P."/>
            <person name="Vavrova-Anderson J."/>
            <person name="Brown R."/>
            <person name="Browne H."/>
            <person name="Corton N."/>
            <person name="Hauser H."/>
            <person name="Gamble J."/>
            <person name="Gilderthorp R."/>
            <person name="Marcello L."/>
            <person name="McQuillan J."/>
            <person name="Otto T.D."/>
            <person name="Quail M.A."/>
            <person name="Sanders M.J."/>
            <person name="van Tonder A."/>
            <person name="Ginger M.L."/>
            <person name="Field M.C."/>
            <person name="Barry J.D."/>
            <person name="Hertz-Fowler C."/>
            <person name="Berriman M."/>
        </authorList>
    </citation>
    <scope>NUCLEOTIDE SEQUENCE</scope>
    <source>
        <strain evidence="2">Y486</strain>
    </source>
</reference>
<dbReference type="AlphaFoldDB" id="G0U3T9"/>